<accession>E1ZVY3</accession>
<feature type="non-terminal residue" evidence="1">
    <location>
        <position position="115"/>
    </location>
</feature>
<protein>
    <submittedName>
        <fullName evidence="1">Uncharacterized protein</fullName>
    </submittedName>
</protein>
<dbReference type="EMBL" id="GL434676">
    <property type="protein sequence ID" value="EFN74656.1"/>
    <property type="molecule type" value="Genomic_DNA"/>
</dbReference>
<proteinExistence type="predicted"/>
<keyword evidence="2" id="KW-1185">Reference proteome</keyword>
<organism evidence="2">
    <name type="scientific">Camponotus floridanus</name>
    <name type="common">Florida carpenter ant</name>
    <dbReference type="NCBI Taxonomy" id="104421"/>
    <lineage>
        <taxon>Eukaryota</taxon>
        <taxon>Metazoa</taxon>
        <taxon>Ecdysozoa</taxon>
        <taxon>Arthropoda</taxon>
        <taxon>Hexapoda</taxon>
        <taxon>Insecta</taxon>
        <taxon>Pterygota</taxon>
        <taxon>Neoptera</taxon>
        <taxon>Endopterygota</taxon>
        <taxon>Hymenoptera</taxon>
        <taxon>Apocrita</taxon>
        <taxon>Aculeata</taxon>
        <taxon>Formicoidea</taxon>
        <taxon>Formicidae</taxon>
        <taxon>Formicinae</taxon>
        <taxon>Camponotus</taxon>
    </lineage>
</organism>
<dbReference type="AlphaFoldDB" id="E1ZVY3"/>
<feature type="non-terminal residue" evidence="1">
    <location>
        <position position="1"/>
    </location>
</feature>
<name>E1ZVY3_CAMFO</name>
<sequence>CIRDRNTFCFVCGKFEISKLRRKMSDTCINIYRECYEGVLSSQDDTFASDSICCSYYNMLRRWSETKNNKLLKYRSPTIWSIPQSQEDCYFCNTVVEGFNAKTKSRISYSINSSV</sequence>
<evidence type="ECO:0000313" key="1">
    <source>
        <dbReference type="EMBL" id="EFN74656.1"/>
    </source>
</evidence>
<dbReference type="InParanoid" id="E1ZVY3"/>
<evidence type="ECO:0000313" key="2">
    <source>
        <dbReference type="Proteomes" id="UP000000311"/>
    </source>
</evidence>
<dbReference type="Proteomes" id="UP000000311">
    <property type="component" value="Unassembled WGS sequence"/>
</dbReference>
<gene>
    <name evidence="1" type="ORF">EAG_00540</name>
</gene>
<reference evidence="1 2" key="1">
    <citation type="journal article" date="2010" name="Science">
        <title>Genomic comparison of the ants Camponotus floridanus and Harpegnathos saltator.</title>
        <authorList>
            <person name="Bonasio R."/>
            <person name="Zhang G."/>
            <person name="Ye C."/>
            <person name="Mutti N.S."/>
            <person name="Fang X."/>
            <person name="Qin N."/>
            <person name="Donahue G."/>
            <person name="Yang P."/>
            <person name="Li Q."/>
            <person name="Li C."/>
            <person name="Zhang P."/>
            <person name="Huang Z."/>
            <person name="Berger S.L."/>
            <person name="Reinberg D."/>
            <person name="Wang J."/>
            <person name="Liebig J."/>
        </authorList>
    </citation>
    <scope>NUCLEOTIDE SEQUENCE [LARGE SCALE GENOMIC DNA]</scope>
    <source>
        <strain evidence="2">C129</strain>
    </source>
</reference>